<keyword evidence="1" id="KW-0614">Plasmid</keyword>
<evidence type="ECO:0000313" key="2">
    <source>
        <dbReference type="Proteomes" id="UP000185109"/>
    </source>
</evidence>
<sequence length="55" mass="5748">MSNFPIPVMYGGQCGSVVTISAQTVLSGPQAASPIDERRSCVGFRTVGSLQAMMI</sequence>
<dbReference type="EMBL" id="CP017244">
    <property type="protein sequence ID" value="APO79312.1"/>
    <property type="molecule type" value="Genomic_DNA"/>
</dbReference>
<name>A0A1L5PGT3_RHIET</name>
<geneLocation type="plasmid" evidence="2">
    <name>prsp8c3c</name>
</geneLocation>
<dbReference type="Proteomes" id="UP000185109">
    <property type="component" value="Plasmid pRsp8C3c"/>
</dbReference>
<evidence type="ECO:0000313" key="1">
    <source>
        <dbReference type="EMBL" id="APO79312.1"/>
    </source>
</evidence>
<dbReference type="AlphaFoldDB" id="A0A1L5PGT3"/>
<protein>
    <submittedName>
        <fullName evidence="1">Uncharacterized protein</fullName>
    </submittedName>
</protein>
<reference evidence="1 2" key="1">
    <citation type="submission" date="2016-09" db="EMBL/GenBank/DDBJ databases">
        <title>The complete genome sequences of Rhizobium gallicum, symbiovars gallicum and phaseoli, symbionts associated to common bean (Phaseolus vulgaris).</title>
        <authorList>
            <person name="Bustos P."/>
            <person name="Santamaria R.I."/>
            <person name="Perez-Carrascal O.M."/>
            <person name="Juarez S."/>
            <person name="Lozano L."/>
            <person name="Martinez-Flores I."/>
            <person name="Martinez-Romero E."/>
            <person name="Cevallos M."/>
            <person name="Romero D."/>
            <person name="Davila G."/>
            <person name="Gonzalez V."/>
        </authorList>
    </citation>
    <scope>NUCLEOTIDE SEQUENCE [LARGE SCALE GENOMIC DNA]</scope>
    <source>
        <strain evidence="1 2">8C-3</strain>
        <plasmid evidence="2">Plasmid prsp8c3c</plasmid>
    </source>
</reference>
<proteinExistence type="predicted"/>
<gene>
    <name evidence="1" type="ORF">AM571_PC01581</name>
</gene>
<organism evidence="1 2">
    <name type="scientific">Rhizobium etli 8C-3</name>
    <dbReference type="NCBI Taxonomy" id="538025"/>
    <lineage>
        <taxon>Bacteria</taxon>
        <taxon>Pseudomonadati</taxon>
        <taxon>Pseudomonadota</taxon>
        <taxon>Alphaproteobacteria</taxon>
        <taxon>Hyphomicrobiales</taxon>
        <taxon>Rhizobiaceae</taxon>
        <taxon>Rhizobium/Agrobacterium group</taxon>
        <taxon>Rhizobium</taxon>
    </lineage>
</organism>
<accession>A0A1L5PGT3</accession>